<evidence type="ECO:0000313" key="2">
    <source>
        <dbReference type="EMBL" id="AJE83586.1"/>
    </source>
</evidence>
<dbReference type="KEGG" id="sals:SLNWT_3210"/>
<evidence type="ECO:0000313" key="3">
    <source>
        <dbReference type="Proteomes" id="UP000031523"/>
    </source>
</evidence>
<dbReference type="EMBL" id="CP010519">
    <property type="protein sequence ID" value="AJE83586.1"/>
    <property type="molecule type" value="Genomic_DNA"/>
</dbReference>
<dbReference type="AlphaFoldDB" id="A0A0B5EY77"/>
<sequence length="90" mass="9915">MSVFGGQEEEAISLIRRGLRQQLRHRVQLRADHGPERRPPNIVFSSAVLSKHRADPVRSTHVSTSGARSMCHPRTQLSGRSPVVPLGGTL</sequence>
<protein>
    <submittedName>
        <fullName evidence="2">Uncharacterized protein</fullName>
    </submittedName>
</protein>
<accession>A0A0B5EY77</accession>
<evidence type="ECO:0000256" key="1">
    <source>
        <dbReference type="SAM" id="MobiDB-lite"/>
    </source>
</evidence>
<keyword evidence="3" id="KW-1185">Reference proteome</keyword>
<name>A0A0B5EY77_STRA4</name>
<dbReference type="Proteomes" id="UP000031523">
    <property type="component" value="Chromosome"/>
</dbReference>
<feature type="region of interest" description="Disordered" evidence="1">
    <location>
        <begin position="54"/>
        <end position="90"/>
    </location>
</feature>
<organism evidence="2 3">
    <name type="scientific">Streptomyces albus (strain ATCC 21838 / DSM 41398 / FERM P-419 / JCM 4703 / NBRC 107858)</name>
    <dbReference type="NCBI Taxonomy" id="1081613"/>
    <lineage>
        <taxon>Bacteria</taxon>
        <taxon>Bacillati</taxon>
        <taxon>Actinomycetota</taxon>
        <taxon>Actinomycetes</taxon>
        <taxon>Kitasatosporales</taxon>
        <taxon>Streptomycetaceae</taxon>
        <taxon>Streptomyces</taxon>
    </lineage>
</organism>
<reference evidence="2 3" key="1">
    <citation type="submission" date="2015-01" db="EMBL/GenBank/DDBJ databases">
        <title>Enhanced salinomycin production by adjusting the supply of polyketide extender units in Streptomyce albus DSM 41398.</title>
        <authorList>
            <person name="Lu C."/>
        </authorList>
    </citation>
    <scope>NUCLEOTIDE SEQUENCE [LARGE SCALE GENOMIC DNA]</scope>
    <source>
        <strain evidence="3">ATCC 21838 / DSM 41398 / FERM P-419 / JCM 4703 / NBRC 107858</strain>
    </source>
</reference>
<gene>
    <name evidence="2" type="ORF">SLNWT_3210</name>
</gene>
<proteinExistence type="predicted"/>